<feature type="transmembrane region" description="Helical" evidence="1">
    <location>
        <begin position="40"/>
        <end position="62"/>
    </location>
</feature>
<evidence type="ECO:0000313" key="2">
    <source>
        <dbReference type="EMBL" id="MDJ1372038.1"/>
    </source>
</evidence>
<feature type="transmembrane region" description="Helical" evidence="1">
    <location>
        <begin position="74"/>
        <end position="96"/>
    </location>
</feature>
<dbReference type="PANTHER" id="PTHR38441:SF1">
    <property type="entry name" value="MEMBRANE PROTEIN"/>
    <property type="match status" value="1"/>
</dbReference>
<reference evidence="2" key="2">
    <citation type="journal article" date="2022" name="Sci. Rep.">
        <title>In silico prediction of the enzymes involved in the degradation of the herbicide molinate by Gulosibacter molinativorax ON4T.</title>
        <authorList>
            <person name="Lopes A.R."/>
            <person name="Bunin E."/>
            <person name="Viana A.T."/>
            <person name="Froufe H."/>
            <person name="Munoz-Merida A."/>
            <person name="Pinho D."/>
            <person name="Figueiredo J."/>
            <person name="Barroso C."/>
            <person name="Vaz-Moreira I."/>
            <person name="Bellanger X."/>
            <person name="Egas C."/>
            <person name="Nunes O.C."/>
        </authorList>
    </citation>
    <scope>NUCLEOTIDE SEQUENCE</scope>
    <source>
        <strain evidence="2">ON4</strain>
    </source>
</reference>
<dbReference type="EMBL" id="PXVD01000019">
    <property type="protein sequence ID" value="MDJ1372038.1"/>
    <property type="molecule type" value="Genomic_DNA"/>
</dbReference>
<dbReference type="Pfam" id="PF04341">
    <property type="entry name" value="DUF485"/>
    <property type="match status" value="1"/>
</dbReference>
<gene>
    <name evidence="2" type="ORF">C7K25_11770</name>
</gene>
<comment type="caution">
    <text evidence="2">The sequence shown here is derived from an EMBL/GenBank/DDBJ whole genome shotgun (WGS) entry which is preliminary data.</text>
</comment>
<dbReference type="Proteomes" id="UP001170379">
    <property type="component" value="Unassembled WGS sequence"/>
</dbReference>
<name>A0ABT7CA12_9MICO</name>
<keyword evidence="1" id="KW-1133">Transmembrane helix</keyword>
<accession>A0ABT7CA12</accession>
<proteinExistence type="predicted"/>
<reference evidence="2" key="1">
    <citation type="submission" date="2018-03" db="EMBL/GenBank/DDBJ databases">
        <authorList>
            <person name="Nunes O.C."/>
            <person name="Lopes A.R."/>
            <person name="Froufe H."/>
            <person name="Munoz-Merida A."/>
            <person name="Barroso C."/>
            <person name="Egas C."/>
        </authorList>
    </citation>
    <scope>NUCLEOTIDE SEQUENCE</scope>
    <source>
        <strain evidence="2">ON4</strain>
    </source>
</reference>
<evidence type="ECO:0000313" key="3">
    <source>
        <dbReference type="Proteomes" id="UP001170379"/>
    </source>
</evidence>
<dbReference type="PANTHER" id="PTHR38441">
    <property type="entry name" value="INTEGRAL MEMBRANE PROTEIN-RELATED"/>
    <property type="match status" value="1"/>
</dbReference>
<keyword evidence="1" id="KW-0472">Membrane</keyword>
<keyword evidence="3" id="KW-1185">Reference proteome</keyword>
<dbReference type="InterPro" id="IPR007436">
    <property type="entry name" value="DUF485"/>
</dbReference>
<keyword evidence="1" id="KW-0812">Transmembrane</keyword>
<sequence length="129" mass="14763">MRQGGPMHDANNVPPNGTIDYEKFQQTPKFQRLRKKQRSFVFPMTAFFLAWYFAFVLLGAYAPEFMATPVFGMINLGLLLGLGQFITTFAITMWYVRFANSKLDPDSAELREELTAIENGEQLEVVERA</sequence>
<protein>
    <submittedName>
        <fullName evidence="2">DUF485 domain-containing protein</fullName>
    </submittedName>
</protein>
<organism evidence="2 3">
    <name type="scientific">Gulosibacter molinativorax</name>
    <dbReference type="NCBI Taxonomy" id="256821"/>
    <lineage>
        <taxon>Bacteria</taxon>
        <taxon>Bacillati</taxon>
        <taxon>Actinomycetota</taxon>
        <taxon>Actinomycetes</taxon>
        <taxon>Micrococcales</taxon>
        <taxon>Microbacteriaceae</taxon>
        <taxon>Gulosibacter</taxon>
    </lineage>
</organism>
<evidence type="ECO:0000256" key="1">
    <source>
        <dbReference type="SAM" id="Phobius"/>
    </source>
</evidence>